<dbReference type="OrthoDB" id="9796999at2"/>
<dbReference type="EMBL" id="QEOP01000003">
    <property type="protein sequence ID" value="PVZ93557.1"/>
    <property type="molecule type" value="Genomic_DNA"/>
</dbReference>
<protein>
    <submittedName>
        <fullName evidence="1">Bacteriocin-protection protein, YdeI/OmpD-associated family</fullName>
    </submittedName>
</protein>
<dbReference type="AlphaFoldDB" id="A0A2V1HTB2"/>
<gene>
    <name evidence="1" type="ORF">DDQ50_14675</name>
</gene>
<accession>A0A2V1HTB2</accession>
<comment type="caution">
    <text evidence="1">The sequence shown here is derived from an EMBL/GenBank/DDBJ whole genome shotgun (WGS) entry which is preliminary data.</text>
</comment>
<dbReference type="RefSeq" id="WP_116757542.1">
    <property type="nucleotide sequence ID" value="NZ_JBHUEX010000001.1"/>
</dbReference>
<evidence type="ECO:0000313" key="2">
    <source>
        <dbReference type="Proteomes" id="UP000244893"/>
    </source>
</evidence>
<proteinExistence type="predicted"/>
<keyword evidence="2" id="KW-1185">Reference proteome</keyword>
<dbReference type="Proteomes" id="UP000244893">
    <property type="component" value="Unassembled WGS sequence"/>
</dbReference>
<sequence>MVAHADKPELHIDTVEEWERWLEQPEHPEGVRLRVRKKNTTKPGITRDEAVDAALCFGWIDGQAGGLDEDYFIQSFTPRRPKSMWSQVNQAHVARLIEEGRMRPGGLAEVERAKADGRWDAAYRQKDAVPPAELQAALDASPAAAAAFAAQSSVNRFAMIFRISNLKKPASREARAALYVGMLERGETLR</sequence>
<name>A0A2V1HTB2_9MICO</name>
<organism evidence="1 2">
    <name type="scientific">Amnibacterium flavum</name>
    <dbReference type="NCBI Taxonomy" id="2173173"/>
    <lineage>
        <taxon>Bacteria</taxon>
        <taxon>Bacillati</taxon>
        <taxon>Actinomycetota</taxon>
        <taxon>Actinomycetes</taxon>
        <taxon>Micrococcales</taxon>
        <taxon>Microbacteriaceae</taxon>
        <taxon>Amnibacterium</taxon>
    </lineage>
</organism>
<dbReference type="Pfam" id="PF13376">
    <property type="entry name" value="OmdA"/>
    <property type="match status" value="1"/>
</dbReference>
<reference evidence="1 2" key="1">
    <citation type="submission" date="2018-05" db="EMBL/GenBank/DDBJ databases">
        <title>Amnibacterium sp. M8JJ-5, whole genome shotgun sequence.</title>
        <authorList>
            <person name="Tuo L."/>
        </authorList>
    </citation>
    <scope>NUCLEOTIDE SEQUENCE [LARGE SCALE GENOMIC DNA]</scope>
    <source>
        <strain evidence="1 2">M8JJ-5</strain>
    </source>
</reference>
<evidence type="ECO:0000313" key="1">
    <source>
        <dbReference type="EMBL" id="PVZ93557.1"/>
    </source>
</evidence>